<organism evidence="2 3">
    <name type="scientific">Pelomonas caseinilytica</name>
    <dbReference type="NCBI Taxonomy" id="2906763"/>
    <lineage>
        <taxon>Bacteria</taxon>
        <taxon>Pseudomonadati</taxon>
        <taxon>Pseudomonadota</taxon>
        <taxon>Betaproteobacteria</taxon>
        <taxon>Burkholderiales</taxon>
        <taxon>Sphaerotilaceae</taxon>
        <taxon>Roseateles</taxon>
    </lineage>
</organism>
<protein>
    <recommendedName>
        <fullName evidence="1">DNA ligase D polymerase domain-containing protein</fullName>
    </recommendedName>
</protein>
<accession>A0ABS8XGA7</accession>
<reference evidence="2 3" key="1">
    <citation type="submission" date="2021-12" db="EMBL/GenBank/DDBJ databases">
        <title>Genome seq of p7.</title>
        <authorList>
            <person name="Seo T."/>
        </authorList>
    </citation>
    <scope>NUCLEOTIDE SEQUENCE [LARGE SCALE GENOMIC DNA]</scope>
    <source>
        <strain evidence="2 3">P7</strain>
    </source>
</reference>
<evidence type="ECO:0000313" key="3">
    <source>
        <dbReference type="Proteomes" id="UP001201463"/>
    </source>
</evidence>
<proteinExistence type="predicted"/>
<sequence length="119" mass="13363">MATQCARTPPERPVALLRAPEGVGGERFFLKHAGKAPLPGLRELDAHLWPGHEPLLEARTREALLGAVQMNTLEFHAWNARLPRLDKPDRMIFDLDPGEGVDWRAVCEGARLVRERLGR</sequence>
<evidence type="ECO:0000259" key="1">
    <source>
        <dbReference type="Pfam" id="PF21686"/>
    </source>
</evidence>
<keyword evidence="3" id="KW-1185">Reference proteome</keyword>
<comment type="caution">
    <text evidence="2">The sequence shown here is derived from an EMBL/GenBank/DDBJ whole genome shotgun (WGS) entry which is preliminary data.</text>
</comment>
<dbReference type="InterPro" id="IPR014145">
    <property type="entry name" value="LigD_pol_dom"/>
</dbReference>
<gene>
    <name evidence="2" type="ORF">LXT12_03285</name>
</gene>
<dbReference type="PANTHER" id="PTHR42705">
    <property type="entry name" value="BIFUNCTIONAL NON-HOMOLOGOUS END JOINING PROTEIN LIGD"/>
    <property type="match status" value="1"/>
</dbReference>
<dbReference type="Gene3D" id="3.90.920.10">
    <property type="entry name" value="DNA primase, PRIM domain"/>
    <property type="match status" value="1"/>
</dbReference>
<dbReference type="InterPro" id="IPR052171">
    <property type="entry name" value="NHEJ_LigD"/>
</dbReference>
<dbReference type="PANTHER" id="PTHR42705:SF2">
    <property type="entry name" value="BIFUNCTIONAL NON-HOMOLOGOUS END JOINING PROTEIN LIGD"/>
    <property type="match status" value="1"/>
</dbReference>
<dbReference type="Proteomes" id="UP001201463">
    <property type="component" value="Unassembled WGS sequence"/>
</dbReference>
<dbReference type="EMBL" id="JAJTWT010000001">
    <property type="protein sequence ID" value="MCE4536280.1"/>
    <property type="molecule type" value="Genomic_DNA"/>
</dbReference>
<feature type="domain" description="DNA ligase D polymerase" evidence="1">
    <location>
        <begin position="11"/>
        <end position="117"/>
    </location>
</feature>
<evidence type="ECO:0000313" key="2">
    <source>
        <dbReference type="EMBL" id="MCE4536280.1"/>
    </source>
</evidence>
<name>A0ABS8XGA7_9BURK</name>
<dbReference type="Pfam" id="PF21686">
    <property type="entry name" value="LigD_Prim-Pol"/>
    <property type="match status" value="1"/>
</dbReference>